<comment type="caution">
    <text evidence="7">The sequence shown here is derived from an EMBL/GenBank/DDBJ whole genome shotgun (WGS) entry which is preliminary data.</text>
</comment>
<proteinExistence type="inferred from homology"/>
<dbReference type="Pfam" id="PF01636">
    <property type="entry name" value="APH"/>
    <property type="match status" value="1"/>
</dbReference>
<keyword evidence="8" id="KW-1185">Reference proteome</keyword>
<dbReference type="GO" id="GO:0016301">
    <property type="term" value="F:kinase activity"/>
    <property type="evidence" value="ECO:0007669"/>
    <property type="project" value="UniProtKB-KW"/>
</dbReference>
<evidence type="ECO:0000256" key="2">
    <source>
        <dbReference type="ARBA" id="ARBA00022679"/>
    </source>
</evidence>
<dbReference type="InterPro" id="IPR002575">
    <property type="entry name" value="Aminoglycoside_PTrfase"/>
</dbReference>
<dbReference type="Gene3D" id="3.90.1200.10">
    <property type="match status" value="1"/>
</dbReference>
<dbReference type="STRING" id="321146.A0A139HYB2"/>
<dbReference type="GO" id="GO:0005524">
    <property type="term" value="F:ATP binding"/>
    <property type="evidence" value="ECO:0007669"/>
    <property type="project" value="UniProtKB-KW"/>
</dbReference>
<keyword evidence="2" id="KW-0808">Transferase</keyword>
<dbReference type="AlphaFoldDB" id="A0A139HYB2"/>
<keyword evidence="5" id="KW-0067">ATP-binding</keyword>
<sequence>MDLTREDEVKLYLEANGYASCFMVERLSEGFSGFVFRAHQQAEPQTLIVKHVEPWAARAKQYKLDQNRMLFEAKALRALFAMDIPGVRVPQVYHFDAISFVLTLEDVGQVPSLKSWIQADSDLDEVRKIGSTLGRFLAKVHGLGTELKSQFDNNMTARKLSSAVYFSRLPAEARKHGFEAESFATAAERGARDVLEAHDVLTIGDFWTGNILVCKAGHKEELNICVVDFEMAKTGTAAFDIGHMAAEMYCLAAFRDRERGMALLNSFLSSYQRASSDPVKIVDVAIRIGAHLFTVMPGAWPNEAMDDQIKEQLQVGAQLISAGVDNDLKKLRKMIILEELFAKTSA</sequence>
<reference evidence="7 8" key="1">
    <citation type="submission" date="2015-07" db="EMBL/GenBank/DDBJ databases">
        <title>Comparative genomics of the Sigatoka disease complex on banana suggests a link between parallel evolutionary changes in Pseudocercospora fijiensis and Pseudocercospora eumusae and increased virulence on the banana host.</title>
        <authorList>
            <person name="Chang T.-C."/>
            <person name="Salvucci A."/>
            <person name="Crous P.W."/>
            <person name="Stergiopoulos I."/>
        </authorList>
    </citation>
    <scope>NUCLEOTIDE SEQUENCE [LARGE SCALE GENOMIC DNA]</scope>
    <source>
        <strain evidence="7 8">CBS 114824</strain>
    </source>
</reference>
<evidence type="ECO:0000256" key="1">
    <source>
        <dbReference type="ARBA" id="ARBA00010165"/>
    </source>
</evidence>
<dbReference type="InterPro" id="IPR011009">
    <property type="entry name" value="Kinase-like_dom_sf"/>
</dbReference>
<evidence type="ECO:0000259" key="6">
    <source>
        <dbReference type="Pfam" id="PF01636"/>
    </source>
</evidence>
<dbReference type="OrthoDB" id="25129at2759"/>
<name>A0A139HYB2_9PEZI</name>
<dbReference type="EMBL" id="LFZN01000002">
    <property type="protein sequence ID" value="KXT07464.1"/>
    <property type="molecule type" value="Genomic_DNA"/>
</dbReference>
<dbReference type="SUPFAM" id="SSF56112">
    <property type="entry name" value="Protein kinase-like (PK-like)"/>
    <property type="match status" value="1"/>
</dbReference>
<dbReference type="Proteomes" id="UP000070133">
    <property type="component" value="Unassembled WGS sequence"/>
</dbReference>
<dbReference type="PANTHER" id="PTHR34273">
    <property type="entry name" value="METHYLTHIORIBOSE KINASE"/>
    <property type="match status" value="1"/>
</dbReference>
<comment type="similarity">
    <text evidence="1">Belongs to the methylthioribose kinase family.</text>
</comment>
<organism evidence="7 8">
    <name type="scientific">Pseudocercospora eumusae</name>
    <dbReference type="NCBI Taxonomy" id="321146"/>
    <lineage>
        <taxon>Eukaryota</taxon>
        <taxon>Fungi</taxon>
        <taxon>Dikarya</taxon>
        <taxon>Ascomycota</taxon>
        <taxon>Pezizomycotina</taxon>
        <taxon>Dothideomycetes</taxon>
        <taxon>Dothideomycetidae</taxon>
        <taxon>Mycosphaerellales</taxon>
        <taxon>Mycosphaerellaceae</taxon>
        <taxon>Pseudocercospora</taxon>
    </lineage>
</organism>
<dbReference type="PANTHER" id="PTHR34273:SF2">
    <property type="entry name" value="METHYLTHIORIBOSE KINASE"/>
    <property type="match status" value="1"/>
</dbReference>
<feature type="domain" description="Aminoglycoside phosphotransferase" evidence="6">
    <location>
        <begin position="26"/>
        <end position="259"/>
    </location>
</feature>
<dbReference type="Gene3D" id="3.30.200.20">
    <property type="entry name" value="Phosphorylase Kinase, domain 1"/>
    <property type="match status" value="1"/>
</dbReference>
<gene>
    <name evidence="7" type="ORF">AC578_566</name>
</gene>
<evidence type="ECO:0000313" key="8">
    <source>
        <dbReference type="Proteomes" id="UP000070133"/>
    </source>
</evidence>
<protein>
    <recommendedName>
        <fullName evidence="6">Aminoglycoside phosphotransferase domain-containing protein</fullName>
    </recommendedName>
</protein>
<evidence type="ECO:0000256" key="5">
    <source>
        <dbReference type="ARBA" id="ARBA00022840"/>
    </source>
</evidence>
<accession>A0A139HYB2</accession>
<keyword evidence="4" id="KW-0418">Kinase</keyword>
<evidence type="ECO:0000256" key="3">
    <source>
        <dbReference type="ARBA" id="ARBA00022741"/>
    </source>
</evidence>
<keyword evidence="3" id="KW-0547">Nucleotide-binding</keyword>
<evidence type="ECO:0000313" key="7">
    <source>
        <dbReference type="EMBL" id="KXT07464.1"/>
    </source>
</evidence>
<evidence type="ECO:0000256" key="4">
    <source>
        <dbReference type="ARBA" id="ARBA00022777"/>
    </source>
</evidence>